<dbReference type="Gene3D" id="3.40.710.10">
    <property type="entry name" value="DD-peptidase/beta-lactamase superfamily"/>
    <property type="match status" value="1"/>
</dbReference>
<dbReference type="PANTHER" id="PTHR46825:SF9">
    <property type="entry name" value="BETA-LACTAMASE-RELATED DOMAIN-CONTAINING PROTEIN"/>
    <property type="match status" value="1"/>
</dbReference>
<dbReference type="GO" id="GO:0016787">
    <property type="term" value="F:hydrolase activity"/>
    <property type="evidence" value="ECO:0007669"/>
    <property type="project" value="UniProtKB-KW"/>
</dbReference>
<sequence length="452" mass="51356">MYKLFFFICILGSACNYGQSKQDKQLEKKLDELLSSKFSLSEPGVEVLAAKKGEIVYKKAFGSANLELNVPIKPDMVFKLGSITKQFTAVAILQLVEQGKISLQDNLQKFVPDYPSYSQNITIENLLTHTSGIKDYMQIDYQEPYLERRDFEPKELIDLFKNVPLEFEPGTKYKYSNSGYYLLGYIIEKVSGKSYSTYLEENILKPLVLNHTYFDNSNNIIPNRVNGYRKDGKVFKNADYWSMTIAYAAGGLISNTEDLLKWNEGLYSYKILKKETLEKAFVPFKLKDGSVIEYGYGWILKNVNGIKSIEHGGAITGFLTNEIYYPEEKVFVVALFNCECAPKDELSVDIASFALGKTFQQEVKVDTALLNEYIGVYTLSIDTKRTITITNENGQLLAKISGQGTVPLIFQSDTKFQFKNILGAECEFVKENGKVTKFNISQNGNFEWKKNQ</sequence>
<dbReference type="InterPro" id="IPR012338">
    <property type="entry name" value="Beta-lactam/transpept-like"/>
</dbReference>
<dbReference type="KEGG" id="fcr:HYN56_19295"/>
<name>A0A2S1YQA7_9FLAO</name>
<dbReference type="Pfam" id="PF00144">
    <property type="entry name" value="Beta-lactamase"/>
    <property type="match status" value="1"/>
</dbReference>
<dbReference type="Proteomes" id="UP000245250">
    <property type="component" value="Chromosome"/>
</dbReference>
<dbReference type="SUPFAM" id="SSF56601">
    <property type="entry name" value="beta-lactamase/transpeptidase-like"/>
    <property type="match status" value="1"/>
</dbReference>
<dbReference type="InterPro" id="IPR001466">
    <property type="entry name" value="Beta-lactam-related"/>
</dbReference>
<dbReference type="PROSITE" id="PS51257">
    <property type="entry name" value="PROKAR_LIPOPROTEIN"/>
    <property type="match status" value="1"/>
</dbReference>
<dbReference type="AlphaFoldDB" id="A0A2S1YQA7"/>
<proteinExistence type="predicted"/>
<dbReference type="InterPro" id="IPR050491">
    <property type="entry name" value="AmpC-like"/>
</dbReference>
<evidence type="ECO:0000313" key="2">
    <source>
        <dbReference type="EMBL" id="AWK06259.1"/>
    </source>
</evidence>
<accession>A0A2S1YQA7</accession>
<protein>
    <submittedName>
        <fullName evidence="2">Serine hydrolase</fullName>
    </submittedName>
</protein>
<dbReference type="PANTHER" id="PTHR46825">
    <property type="entry name" value="D-ALANYL-D-ALANINE-CARBOXYPEPTIDASE/ENDOPEPTIDASE AMPH"/>
    <property type="match status" value="1"/>
</dbReference>
<dbReference type="RefSeq" id="WP_109193676.1">
    <property type="nucleotide sequence ID" value="NZ_CP029255.1"/>
</dbReference>
<feature type="domain" description="Beta-lactamase-related" evidence="1">
    <location>
        <begin position="41"/>
        <end position="340"/>
    </location>
</feature>
<gene>
    <name evidence="2" type="ORF">HYN56_19295</name>
</gene>
<dbReference type="EMBL" id="CP029255">
    <property type="protein sequence ID" value="AWK06259.1"/>
    <property type="molecule type" value="Genomic_DNA"/>
</dbReference>
<dbReference type="OrthoDB" id="9793489at2"/>
<evidence type="ECO:0000259" key="1">
    <source>
        <dbReference type="Pfam" id="PF00144"/>
    </source>
</evidence>
<keyword evidence="3" id="KW-1185">Reference proteome</keyword>
<evidence type="ECO:0000313" key="3">
    <source>
        <dbReference type="Proteomes" id="UP000245250"/>
    </source>
</evidence>
<keyword evidence="2" id="KW-0378">Hydrolase</keyword>
<reference evidence="2 3" key="1">
    <citation type="submission" date="2018-05" db="EMBL/GenBank/DDBJ databases">
        <title>Genome sequencing of Flavobacterium sp. HYN0056.</title>
        <authorList>
            <person name="Yi H."/>
            <person name="Baek C."/>
        </authorList>
    </citation>
    <scope>NUCLEOTIDE SEQUENCE [LARGE SCALE GENOMIC DNA]</scope>
    <source>
        <strain evidence="2 3">HYN0056</strain>
    </source>
</reference>
<organism evidence="2 3">
    <name type="scientific">Flavobacterium crocinum</name>
    <dbReference type="NCBI Taxonomy" id="2183896"/>
    <lineage>
        <taxon>Bacteria</taxon>
        <taxon>Pseudomonadati</taxon>
        <taxon>Bacteroidota</taxon>
        <taxon>Flavobacteriia</taxon>
        <taxon>Flavobacteriales</taxon>
        <taxon>Flavobacteriaceae</taxon>
        <taxon>Flavobacterium</taxon>
    </lineage>
</organism>